<dbReference type="InterPro" id="IPR001117">
    <property type="entry name" value="Cu-oxidase_2nd"/>
</dbReference>
<keyword evidence="4" id="KW-0812">Transmembrane</keyword>
<evidence type="ECO:0000313" key="8">
    <source>
        <dbReference type="EMBL" id="VYU28974.1"/>
    </source>
</evidence>
<name>A0A6N3DMM5_9CLOT</name>
<dbReference type="PROSITE" id="PS00080">
    <property type="entry name" value="MULTICOPPER_OXIDASE2"/>
    <property type="match status" value="1"/>
</dbReference>
<dbReference type="RefSeq" id="WP_156626429.1">
    <property type="nucleotide sequence ID" value="NZ_CACRTO010000019.1"/>
</dbReference>
<dbReference type="GO" id="GO:0016491">
    <property type="term" value="F:oxidoreductase activity"/>
    <property type="evidence" value="ECO:0007669"/>
    <property type="project" value="UniProtKB-KW"/>
</dbReference>
<comment type="similarity">
    <text evidence="1">Belongs to the multicopper oxidase family.</text>
</comment>
<sequence length="483" mass="54409">MKNKKIYFIASGIIILIVAIYFIISKVNLNKDKDMVHNTHNDERISEGNEKSYSELPIPKILEDMNPDPNIAEFTLEPKEGKTTFLDNKETETMGYNGSYLGPVIRVKRGEEVKVNVNNQLNEPTTLHWHGLEVDGENDGGPHQGIQPGTTWTPNFIIKQPAATLWYHPHFIGSTATQVYKGLAGLFFIEDEVSGSLNIPKEYGVNDIPLVIQDRSFNEDGSFLYETNMMDGAIGDTILANGAIYPTLKVGTEKVRLRIINGANASNFDLRLSNNDEFHQIASDGGFLEKPVKKDSTFLSPGERSEIIIDFSSYKVGDEIELLSGNDKIIKIVVDKKVEDTTEVPGTLTKINGFLEKEAVIEREFKLEGMGRMVSINGEKFDMKEINEFGNYGDTEIWTITNPATMMHSMGHPFHIHGTQFQVLSRNGEKPSEEERGFKDTVFIDSDEEVKLLVKFNETGTYMYHCHILEHEEEGMMGQIEIE</sequence>
<evidence type="ECO:0000256" key="1">
    <source>
        <dbReference type="ARBA" id="ARBA00010609"/>
    </source>
</evidence>
<evidence type="ECO:0000259" key="6">
    <source>
        <dbReference type="Pfam" id="PF07731"/>
    </source>
</evidence>
<feature type="domain" description="Plastocyanin-like" evidence="7">
    <location>
        <begin position="80"/>
        <end position="192"/>
    </location>
</feature>
<reference evidence="8" key="1">
    <citation type="submission" date="2019-11" db="EMBL/GenBank/DDBJ databases">
        <authorList>
            <person name="Feng L."/>
        </authorList>
    </citation>
    <scope>NUCLEOTIDE SEQUENCE</scope>
    <source>
        <strain evidence="8">CTertiumLFYP3</strain>
    </source>
</reference>
<dbReference type="AlphaFoldDB" id="A0A6N3DMM5"/>
<protein>
    <submittedName>
        <fullName evidence="8">Multicopper oxidase mco</fullName>
        <ecNumber evidence="8">1.-.-.-</ecNumber>
    </submittedName>
</protein>
<dbReference type="InterPro" id="IPR045087">
    <property type="entry name" value="Cu-oxidase_fam"/>
</dbReference>
<feature type="transmembrane region" description="Helical" evidence="4">
    <location>
        <begin position="6"/>
        <end position="24"/>
    </location>
</feature>
<dbReference type="PANTHER" id="PTHR48267:SF1">
    <property type="entry name" value="BILIRUBIN OXIDASE"/>
    <property type="match status" value="1"/>
</dbReference>
<dbReference type="EMBL" id="CACRTO010000019">
    <property type="protein sequence ID" value="VYU28974.1"/>
    <property type="molecule type" value="Genomic_DNA"/>
</dbReference>
<evidence type="ECO:0000259" key="5">
    <source>
        <dbReference type="Pfam" id="PF00394"/>
    </source>
</evidence>
<dbReference type="SUPFAM" id="SSF49503">
    <property type="entry name" value="Cupredoxins"/>
    <property type="match status" value="3"/>
</dbReference>
<evidence type="ECO:0000259" key="7">
    <source>
        <dbReference type="Pfam" id="PF07732"/>
    </source>
</evidence>
<keyword evidence="4" id="KW-1133">Transmembrane helix</keyword>
<keyword evidence="2" id="KW-0479">Metal-binding</keyword>
<dbReference type="CDD" id="cd04232">
    <property type="entry name" value="CuRO_1_CueO_FtsP"/>
    <property type="match status" value="1"/>
</dbReference>
<dbReference type="Pfam" id="PF00394">
    <property type="entry name" value="Cu-oxidase"/>
    <property type="match status" value="1"/>
</dbReference>
<proteinExistence type="inferred from homology"/>
<keyword evidence="3 8" id="KW-0560">Oxidoreductase</keyword>
<dbReference type="CDD" id="cd13890">
    <property type="entry name" value="CuRO_3_CueO_FtsP"/>
    <property type="match status" value="1"/>
</dbReference>
<organism evidence="8">
    <name type="scientific">Clostridium tertium</name>
    <dbReference type="NCBI Taxonomy" id="1559"/>
    <lineage>
        <taxon>Bacteria</taxon>
        <taxon>Bacillati</taxon>
        <taxon>Bacillota</taxon>
        <taxon>Clostridia</taxon>
        <taxon>Eubacteriales</taxon>
        <taxon>Clostridiaceae</taxon>
        <taxon>Clostridium</taxon>
    </lineage>
</organism>
<evidence type="ECO:0000256" key="2">
    <source>
        <dbReference type="ARBA" id="ARBA00022723"/>
    </source>
</evidence>
<feature type="domain" description="Plastocyanin-like" evidence="6">
    <location>
        <begin position="372"/>
        <end position="481"/>
    </location>
</feature>
<dbReference type="InterPro" id="IPR008972">
    <property type="entry name" value="Cupredoxin"/>
</dbReference>
<dbReference type="Pfam" id="PF07732">
    <property type="entry name" value="Cu-oxidase_3"/>
    <property type="match status" value="1"/>
</dbReference>
<accession>A0A6N3DMM5</accession>
<dbReference type="CDD" id="cd13867">
    <property type="entry name" value="CuRO_2_CueO_FtsP"/>
    <property type="match status" value="1"/>
</dbReference>
<dbReference type="InterPro" id="IPR002355">
    <property type="entry name" value="Cu_oxidase_Cu_BS"/>
</dbReference>
<dbReference type="Gene3D" id="2.60.40.420">
    <property type="entry name" value="Cupredoxins - blue copper proteins"/>
    <property type="match status" value="3"/>
</dbReference>
<dbReference type="InterPro" id="IPR011707">
    <property type="entry name" value="Cu-oxidase-like_N"/>
</dbReference>
<dbReference type="GO" id="GO:0005507">
    <property type="term" value="F:copper ion binding"/>
    <property type="evidence" value="ECO:0007669"/>
    <property type="project" value="InterPro"/>
</dbReference>
<feature type="domain" description="Plastocyanin-like" evidence="5">
    <location>
        <begin position="208"/>
        <end position="312"/>
    </location>
</feature>
<dbReference type="PANTHER" id="PTHR48267">
    <property type="entry name" value="CUPREDOXIN SUPERFAMILY PROTEIN"/>
    <property type="match status" value="1"/>
</dbReference>
<keyword evidence="4" id="KW-0472">Membrane</keyword>
<evidence type="ECO:0000256" key="4">
    <source>
        <dbReference type="SAM" id="Phobius"/>
    </source>
</evidence>
<dbReference type="InterPro" id="IPR011706">
    <property type="entry name" value="Cu-oxidase_C"/>
</dbReference>
<evidence type="ECO:0000256" key="3">
    <source>
        <dbReference type="ARBA" id="ARBA00023002"/>
    </source>
</evidence>
<gene>
    <name evidence="8" type="primary">mco</name>
    <name evidence="8" type="ORF">CTLFYP3_01971</name>
</gene>
<dbReference type="EC" id="1.-.-.-" evidence="8"/>
<dbReference type="Pfam" id="PF07731">
    <property type="entry name" value="Cu-oxidase_2"/>
    <property type="match status" value="1"/>
</dbReference>